<dbReference type="RefSeq" id="WP_030003619.1">
    <property type="nucleotide sequence ID" value="NC_022538.1"/>
</dbReference>
<gene>
    <name evidence="1" type="primary">ntpE</name>
    <name evidence="1" type="ORF">BN85411580</name>
</gene>
<accession>U4KQK4</accession>
<dbReference type="HOGENOM" id="CLU_1335127_0_0_14"/>
<name>U4KQK4_ALTPJ</name>
<dbReference type="Proteomes" id="UP000032740">
    <property type="component" value="Chromosome"/>
</dbReference>
<reference evidence="1 2" key="1">
    <citation type="journal article" date="2013" name="J. Mol. Microbiol. Biotechnol.">
        <title>Analysis of the Complete Genomes of Acholeplasma brassicae , A. palmae and A. laidlawii and Their Comparison to the Obligate Parasites from ' Candidatus Phytoplasma'.</title>
        <authorList>
            <person name="Kube M."/>
            <person name="Siewert C."/>
            <person name="Migdoll A.M."/>
            <person name="Duduk B."/>
            <person name="Holz S."/>
            <person name="Rabus R."/>
            <person name="Seemuller E."/>
            <person name="Mitrovic J."/>
            <person name="Muller I."/>
            <person name="Buttner C."/>
            <person name="Reinhardt R."/>
        </authorList>
    </citation>
    <scope>NUCLEOTIDE SEQUENCE [LARGE SCALE GENOMIC DNA]</scope>
    <source>
        <strain evidence="1 2">J233</strain>
    </source>
</reference>
<protein>
    <submittedName>
        <fullName evidence="1">V-type H+-transporting ATPase subunit E</fullName>
    </submittedName>
</protein>
<dbReference type="KEGG" id="apal:BN85411580"/>
<evidence type="ECO:0000313" key="1">
    <source>
        <dbReference type="EMBL" id="CCV64735.1"/>
    </source>
</evidence>
<dbReference type="OrthoDB" id="384669at2"/>
<dbReference type="EMBL" id="FO681347">
    <property type="protein sequence ID" value="CCV64735.1"/>
    <property type="molecule type" value="Genomic_DNA"/>
</dbReference>
<evidence type="ECO:0000313" key="2">
    <source>
        <dbReference type="Proteomes" id="UP000032740"/>
    </source>
</evidence>
<keyword evidence="2" id="KW-1185">Reference proteome</keyword>
<sequence length="204" mass="24561">MNDRALHERIVIESKLKSLEIEKQTTQEIETLKHDALNKIKEEVKDTLKKFQEKSDLDILMFEKKKEAELNSFQKETKVIQVESLFDKVYEYITKLDKKELCNWVYKLVNVDEIFGDEIIYVSSQNMDKYLEAFSSKKDKDDLDLLNKKNKNFKFKLKTDNLNFKEGFIVVKDDFDLIFDYKQIVDEYKKNREKEVYEKFYGNE</sequence>
<dbReference type="STRING" id="1318466.BN85411580"/>
<dbReference type="AlphaFoldDB" id="U4KQK4"/>
<proteinExistence type="predicted"/>
<organism evidence="1 2">
    <name type="scientific">Alteracholeplasma palmae (strain ATCC 49389 / J233)</name>
    <name type="common">Acholeplasma palmae</name>
    <dbReference type="NCBI Taxonomy" id="1318466"/>
    <lineage>
        <taxon>Bacteria</taxon>
        <taxon>Bacillati</taxon>
        <taxon>Mycoplasmatota</taxon>
        <taxon>Mollicutes</taxon>
        <taxon>Acholeplasmatales</taxon>
        <taxon>Acholeplasmataceae</taxon>
        <taxon>Acholeplasma</taxon>
    </lineage>
</organism>